<keyword evidence="4 7" id="KW-0479">Metal-binding</keyword>
<dbReference type="SUPFAM" id="SSF48264">
    <property type="entry name" value="Cytochrome P450"/>
    <property type="match status" value="1"/>
</dbReference>
<evidence type="ECO:0000256" key="6">
    <source>
        <dbReference type="ARBA" id="ARBA00023033"/>
    </source>
</evidence>
<dbReference type="RefSeq" id="XP_007914741.1">
    <property type="nucleotide sequence ID" value="XM_007916550.1"/>
</dbReference>
<keyword evidence="9" id="KW-1185">Reference proteome</keyword>
<evidence type="ECO:0000256" key="3">
    <source>
        <dbReference type="ARBA" id="ARBA00022617"/>
    </source>
</evidence>
<dbReference type="KEGG" id="tmn:UCRPA7_3991"/>
<evidence type="ECO:0000256" key="7">
    <source>
        <dbReference type="PIRSR" id="PIRSR602403-1"/>
    </source>
</evidence>
<reference evidence="9" key="1">
    <citation type="journal article" date="2013" name="Genome Announc.">
        <title>Draft genome sequence of the ascomycete Phaeoacremonium aleophilum strain UCR-PA7, a causal agent of the esca disease complex in grapevines.</title>
        <authorList>
            <person name="Blanco-Ulate B."/>
            <person name="Rolshausen P."/>
            <person name="Cantu D."/>
        </authorList>
    </citation>
    <scope>NUCLEOTIDE SEQUENCE [LARGE SCALE GENOMIC DNA]</scope>
    <source>
        <strain evidence="9">UCR-PA7</strain>
    </source>
</reference>
<dbReference type="Pfam" id="PF00067">
    <property type="entry name" value="p450"/>
    <property type="match status" value="1"/>
</dbReference>
<keyword evidence="5 7" id="KW-0408">Iron</keyword>
<dbReference type="InterPro" id="IPR050529">
    <property type="entry name" value="CYP450_sterol_14alpha_dmase"/>
</dbReference>
<dbReference type="PRINTS" id="PR00465">
    <property type="entry name" value="EP450IV"/>
</dbReference>
<evidence type="ECO:0000256" key="1">
    <source>
        <dbReference type="ARBA" id="ARBA00001971"/>
    </source>
</evidence>
<dbReference type="Proteomes" id="UP000014074">
    <property type="component" value="Unassembled WGS sequence"/>
</dbReference>
<dbReference type="PANTHER" id="PTHR24304">
    <property type="entry name" value="CYTOCHROME P450 FAMILY 7"/>
    <property type="match status" value="1"/>
</dbReference>
<gene>
    <name evidence="8" type="ORF">UCRPA7_3991</name>
</gene>
<evidence type="ECO:0000256" key="5">
    <source>
        <dbReference type="ARBA" id="ARBA00023004"/>
    </source>
</evidence>
<dbReference type="GO" id="GO:0005506">
    <property type="term" value="F:iron ion binding"/>
    <property type="evidence" value="ECO:0007669"/>
    <property type="project" value="InterPro"/>
</dbReference>
<dbReference type="OrthoDB" id="1055148at2759"/>
<name>R8BMH4_PHAM7</name>
<dbReference type="EMBL" id="KB933072">
    <property type="protein sequence ID" value="EOO00532.1"/>
    <property type="molecule type" value="Genomic_DNA"/>
</dbReference>
<accession>R8BMH4</accession>
<evidence type="ECO:0000256" key="4">
    <source>
        <dbReference type="ARBA" id="ARBA00022723"/>
    </source>
</evidence>
<comment type="similarity">
    <text evidence="2">Belongs to the cytochrome P450 family.</text>
</comment>
<proteinExistence type="inferred from homology"/>
<dbReference type="GeneID" id="19324395"/>
<keyword evidence="6" id="KW-0560">Oxidoreductase</keyword>
<dbReference type="HOGENOM" id="CLU_628792_0_0_1"/>
<dbReference type="InterPro" id="IPR002403">
    <property type="entry name" value="Cyt_P450_E_grp-IV"/>
</dbReference>
<dbReference type="GO" id="GO:0008395">
    <property type="term" value="F:steroid hydroxylase activity"/>
    <property type="evidence" value="ECO:0007669"/>
    <property type="project" value="TreeGrafter"/>
</dbReference>
<feature type="binding site" description="axial binding residue" evidence="7">
    <location>
        <position position="336"/>
    </location>
    <ligand>
        <name>heme</name>
        <dbReference type="ChEBI" id="CHEBI:30413"/>
    </ligand>
    <ligandPart>
        <name>Fe</name>
        <dbReference type="ChEBI" id="CHEBI:18248"/>
    </ligandPart>
</feature>
<dbReference type="GO" id="GO:0016705">
    <property type="term" value="F:oxidoreductase activity, acting on paired donors, with incorporation or reduction of molecular oxygen"/>
    <property type="evidence" value="ECO:0007669"/>
    <property type="project" value="InterPro"/>
</dbReference>
<keyword evidence="3 7" id="KW-0349">Heme</keyword>
<comment type="cofactor">
    <cofactor evidence="1 7">
        <name>heme</name>
        <dbReference type="ChEBI" id="CHEBI:30413"/>
    </cofactor>
</comment>
<dbReference type="InterPro" id="IPR036396">
    <property type="entry name" value="Cyt_P450_sf"/>
</dbReference>
<dbReference type="PANTHER" id="PTHR24304:SF2">
    <property type="entry name" value="24-HYDROXYCHOLESTEROL 7-ALPHA-HYDROXYLASE"/>
    <property type="match status" value="1"/>
</dbReference>
<dbReference type="eggNOG" id="KOG0684">
    <property type="taxonomic scope" value="Eukaryota"/>
</dbReference>
<evidence type="ECO:0000313" key="8">
    <source>
        <dbReference type="EMBL" id="EOO00532.1"/>
    </source>
</evidence>
<evidence type="ECO:0000256" key="2">
    <source>
        <dbReference type="ARBA" id="ARBA00010617"/>
    </source>
</evidence>
<dbReference type="GO" id="GO:0020037">
    <property type="term" value="F:heme binding"/>
    <property type="evidence" value="ECO:0007669"/>
    <property type="project" value="InterPro"/>
</dbReference>
<keyword evidence="6" id="KW-0503">Monooxygenase</keyword>
<evidence type="ECO:0000313" key="9">
    <source>
        <dbReference type="Proteomes" id="UP000014074"/>
    </source>
</evidence>
<organism evidence="8 9">
    <name type="scientific">Phaeoacremonium minimum (strain UCR-PA7)</name>
    <name type="common">Esca disease fungus</name>
    <name type="synonym">Togninia minima</name>
    <dbReference type="NCBI Taxonomy" id="1286976"/>
    <lineage>
        <taxon>Eukaryota</taxon>
        <taxon>Fungi</taxon>
        <taxon>Dikarya</taxon>
        <taxon>Ascomycota</taxon>
        <taxon>Pezizomycotina</taxon>
        <taxon>Sordariomycetes</taxon>
        <taxon>Sordariomycetidae</taxon>
        <taxon>Togniniales</taxon>
        <taxon>Togniniaceae</taxon>
        <taxon>Phaeoacremonium</taxon>
    </lineage>
</organism>
<dbReference type="Gene3D" id="1.10.630.10">
    <property type="entry name" value="Cytochrome P450"/>
    <property type="match status" value="1"/>
</dbReference>
<sequence length="436" mass="49151">MRKLFARSPMLDAFALARRLHYKVWGVPPLAYKETLREAAKQIHRELSAKNLGPVSKTFETTLLKDIAVLRTEIGTKGRLVPFHSTFYRLAYAGNLKAIYGPDLPVRETRVALQNFAVNLRALNTTPSLPLLPTEWWNKIIPSARKGAKARDQVTNALIQWQKSGGLETCSQTWRNMMQVVIDQNVDIVHANRWVNMVLFGFQGNTGEQPGWAFLYLFQSPKLWAAIKAEVDALPADSLVGTDFRRETPLLYSAIHETLRLSTAVFAGRTATEDVKLQGCDTVFPKGSLIRIMSRASSFDPAIWGDNADCFQGDRFLKNETLYREELFFGGGVSACPGRHFAMAELELLMSHLIRNFDFDESSLCMHEKLSPEADDLELGNRIENPEHTCDIIDLDGTRRKGVYPGVADIENCMESVSGSLYPLQESTCYLKVREW</sequence>
<dbReference type="AlphaFoldDB" id="R8BMH4"/>
<protein>
    <submittedName>
        <fullName evidence="8">Putative cytochrome p450 protein</fullName>
    </submittedName>
</protein>
<dbReference type="InterPro" id="IPR001128">
    <property type="entry name" value="Cyt_P450"/>
</dbReference>